<evidence type="ECO:0000259" key="3">
    <source>
        <dbReference type="PROSITE" id="PS50994"/>
    </source>
</evidence>
<dbReference type="InterPro" id="IPR043502">
    <property type="entry name" value="DNA/RNA_pol_sf"/>
</dbReference>
<dbReference type="PANTHER" id="PTHR47331">
    <property type="entry name" value="PHD-TYPE DOMAIN-CONTAINING PROTEIN"/>
    <property type="match status" value="1"/>
</dbReference>
<feature type="coiled-coil region" evidence="1">
    <location>
        <begin position="47"/>
        <end position="91"/>
    </location>
</feature>
<dbReference type="RefSeq" id="XP_041428460.1">
    <property type="nucleotide sequence ID" value="XM_041572526.1"/>
</dbReference>
<dbReference type="Gene3D" id="3.30.420.10">
    <property type="entry name" value="Ribonuclease H-like superfamily/Ribonuclease H"/>
    <property type="match status" value="1"/>
</dbReference>
<dbReference type="CDD" id="cd01644">
    <property type="entry name" value="RT_pepA17"/>
    <property type="match status" value="1"/>
</dbReference>
<gene>
    <name evidence="5" type="primary">LOC121396901</name>
</gene>
<feature type="region of interest" description="Disordered" evidence="2">
    <location>
        <begin position="252"/>
        <end position="286"/>
    </location>
</feature>
<accession>A0A8J1LIF3</accession>
<feature type="region of interest" description="Disordered" evidence="2">
    <location>
        <begin position="1"/>
        <end position="23"/>
    </location>
</feature>
<sequence>MSERSIKTRSRVSHSSRLSNRSQVSDAALFRAEAAAALAQLTFTGKKTELKLEKTRLEAMMEADKARLAAEKEAEKARLEVEAKLQMARLEASIEILNLRKTVAIANAKADALDAVLDTTEQASQKFTMQPDVKPETAMQRTKEYVLKHSQEYSPSMPSLEKLSEYRDSDVIPSFEQNHSKPLQNIPLQCDYNVPVVTSTPPPDGALLQEQKDFKQLYPVDVKTPAARYYNDIQRTLPVTNKYSYPPVTQPVVPDRGSHSPEGAYQYTPDVKPALPIKPDSDQLSGNRQMSDLVRFMARREMITSGLVQFDEKPENYRAWKASFKNAIEDLHLSYKEETDLLVKWLGPESSRQVKGIRAVYVNDSCKGLQMSWQRLNEDYGAPEKIEKSLWDRIDNFGNIFERECSKKLREFSDLVIELLAAKNEGCFLGLNNLDSARGIEDLVKKLPDSLKRKWASHGTKYKEIHNVLFPPFSYFVQFISQHAKMYNDPGFAQTFQTFGDNKPEKYRYKNTPQRSSIRVHKTEVSQATGNSSAFTDAKTMDLTKGCPIHHKPHPLYKCRGFRGKSLDERKTFLKQNNICYRCCASNAHLAKDCDKSVSCTECNSDRHVSALHPGPAPWSVRPLERSDHGGEGKDNSAEATVTATCTEVCGGDLRDRSCSKICLVSVYPTGQKDRAIKLYAILDDQSNRSLVRSEFFEIFGSKGHQFPYSLRTCAGVINTSGRRAQGFELQSLDGKATIPLPTLIECNEIPNDRTEIPTPEVALHHKHLKSLASEIPKLDPSASILMLLGRDIIRVHKVRQQINGPHNAPYAHRLDTGWVIVGNVCLKGVHRPDLVHCLYTRTSEESCRSLFPPCPYFYNVRENFDMNVWVTMQSSVSTYKSSCKEFEDYVSHSIFQRTTEDETVAPSLEDLAFMKTMKEGFYRAEDSSWVAPLPFKPQRKQLPNNKEQVLQGFRSLQRSLKVKPEMRQHFFAFMGKVIQNGHAEIAPPLNPREECWYLPLFGVYHPKKPQQIRVVFDSSAQCCGVSLNDILLKGPDLNNNLLGVLLRFRKDTIAFMADIQQMFHCFLVRPEDRNYLRFFWHKDNDPTQDIIEWRMKVHIFGNSPSPAVAIYGLRQAACQEEKEFGADAKRFVKRDFYVDDGLKSVPTAAEAIDLLNRTRKMLACSNLRLHKIASNSSDVMTAFPSEDHATDLKDLNFNDDDLPMQRSLGICWDLKSDSLTFQVSSEKRPFTRRGVLSTINSLYDPLGIAAPVTIQGKVLLRDLTSETQDWDAPLPEGKRLSWEDWKESLHQLKHIQVTRPYVSVSCSNAKYKELCVFSDASTQAIAAVAYLKVIDSESQVHIGFVLGKAKLAPCPELTVPRLELCAAVLAVDIAAFITKEIDTNIDSVSYFTDSRIVLGYICNEKRRFYVFVSNRVQRIRRSSLPEQWHYVSTESNPADLATRSVSAAHLKDTMWFTGPPFLSHSHHLKLETETFTLVDPAQDTEIRPQVTTLSTTSKGKELGSERFCRFSSWNTLTRALARLIHVAHLFKQKRDSQLDHCKGWHLCKELNLVHDFKKARTVIIQNVQKETFAKEIQSILEKEGMPNDSPLRALDPFIDENGLLRVGGRLRNADLGPEEKNPIIVPGHHYIATLIVRHYHIQSQHQGRHITEGAVRSAGYWITGGKRCVSSLIFKCVICKKLRNTCETQKMADLPPDRLRTDPPFTHIGLDVFGPWTVCSRRTRGGSADSKRWAVLFTCLNIRAIHIEVIESMDTSSFINSFRRFFAIRGQVKTIRSDRGTNFVGACRELGISSNLNYEEIESFLSKQEVCWIFNPPHASHMGGVWERMIGVARRILDSMLLQLPSKLSHEVLITLMAEVTAIVNSRPLTPVS</sequence>
<reference evidence="5" key="1">
    <citation type="submission" date="2025-08" db="UniProtKB">
        <authorList>
            <consortium name="RefSeq"/>
        </authorList>
    </citation>
    <scope>IDENTIFICATION</scope>
    <source>
        <strain evidence="5">J_2021</strain>
        <tissue evidence="5">Erythrocytes</tissue>
    </source>
</reference>
<dbReference type="Pfam" id="PF05380">
    <property type="entry name" value="Peptidase_A17"/>
    <property type="match status" value="1"/>
</dbReference>
<dbReference type="InterPro" id="IPR008042">
    <property type="entry name" value="Retrotrans_Pao"/>
</dbReference>
<keyword evidence="1" id="KW-0175">Coiled coil</keyword>
<evidence type="ECO:0000256" key="1">
    <source>
        <dbReference type="SAM" id="Coils"/>
    </source>
</evidence>
<evidence type="ECO:0000256" key="2">
    <source>
        <dbReference type="SAM" id="MobiDB-lite"/>
    </source>
</evidence>
<proteinExistence type="predicted"/>
<dbReference type="GO" id="GO:0003676">
    <property type="term" value="F:nucleic acid binding"/>
    <property type="evidence" value="ECO:0007669"/>
    <property type="project" value="InterPro"/>
</dbReference>
<organism evidence="4 5">
    <name type="scientific">Xenopus laevis</name>
    <name type="common">African clawed frog</name>
    <dbReference type="NCBI Taxonomy" id="8355"/>
    <lineage>
        <taxon>Eukaryota</taxon>
        <taxon>Metazoa</taxon>
        <taxon>Chordata</taxon>
        <taxon>Craniata</taxon>
        <taxon>Vertebrata</taxon>
        <taxon>Euteleostomi</taxon>
        <taxon>Amphibia</taxon>
        <taxon>Batrachia</taxon>
        <taxon>Anura</taxon>
        <taxon>Pipoidea</taxon>
        <taxon>Pipidae</taxon>
        <taxon>Xenopodinae</taxon>
        <taxon>Xenopus</taxon>
        <taxon>Xenopus</taxon>
    </lineage>
</organism>
<dbReference type="InterPro" id="IPR012337">
    <property type="entry name" value="RNaseH-like_sf"/>
</dbReference>
<dbReference type="OrthoDB" id="10068969at2759"/>
<evidence type="ECO:0000313" key="4">
    <source>
        <dbReference type="Proteomes" id="UP000186698"/>
    </source>
</evidence>
<dbReference type="GO" id="GO:0015074">
    <property type="term" value="P:DNA integration"/>
    <property type="evidence" value="ECO:0007669"/>
    <property type="project" value="InterPro"/>
</dbReference>
<name>A0A8J1LIF3_XENLA</name>
<feature type="domain" description="Integrase catalytic" evidence="3">
    <location>
        <begin position="1701"/>
        <end position="1874"/>
    </location>
</feature>
<dbReference type="PANTHER" id="PTHR47331:SF2">
    <property type="match status" value="1"/>
</dbReference>
<dbReference type="InterPro" id="IPR001584">
    <property type="entry name" value="Integrase_cat-core"/>
</dbReference>
<dbReference type="KEGG" id="xla:121396901"/>
<evidence type="ECO:0000313" key="5">
    <source>
        <dbReference type="RefSeq" id="XP_041428460.1"/>
    </source>
</evidence>
<dbReference type="InterPro" id="IPR036397">
    <property type="entry name" value="RNaseH_sf"/>
</dbReference>
<protein>
    <submittedName>
        <fullName evidence="5">Uncharacterized protein LOC121396901</fullName>
    </submittedName>
</protein>
<dbReference type="PROSITE" id="PS50994">
    <property type="entry name" value="INTEGRASE"/>
    <property type="match status" value="1"/>
</dbReference>
<dbReference type="GeneID" id="121396901"/>
<dbReference type="SUPFAM" id="SSF53098">
    <property type="entry name" value="Ribonuclease H-like"/>
    <property type="match status" value="1"/>
</dbReference>
<dbReference type="Proteomes" id="UP000186698">
    <property type="component" value="Chromosome 8L"/>
</dbReference>
<keyword evidence="4" id="KW-1185">Reference proteome</keyword>
<dbReference type="SUPFAM" id="SSF56672">
    <property type="entry name" value="DNA/RNA polymerases"/>
    <property type="match status" value="1"/>
</dbReference>